<name>A0A2W4UKJ8_9CYAN</name>
<comment type="caution">
    <text evidence="1">The sequence shown here is derived from an EMBL/GenBank/DDBJ whole genome shotgun (WGS) entry which is preliminary data.</text>
</comment>
<sequence length="145" mass="15884">MLLSHNFALLEGEIHPLNRAEFAEVFSQAFADKAGIGATYIENPHWVVEVRYAKVRYTAKSAGELCAETLANYRKDSKAAGFTVMALGGLKTTPPTGGPPSLQQGEWGVDVVETKQPDEFLDEINWDKLTAAKPADSVFRIDQSI</sequence>
<reference evidence="2" key="1">
    <citation type="submission" date="2018-04" db="EMBL/GenBank/DDBJ databases">
        <authorList>
            <person name="Cornet L."/>
        </authorList>
    </citation>
    <scope>NUCLEOTIDE SEQUENCE [LARGE SCALE GENOMIC DNA]</scope>
</reference>
<gene>
    <name evidence="1" type="ORF">DCF25_07790</name>
</gene>
<evidence type="ECO:0000313" key="1">
    <source>
        <dbReference type="EMBL" id="PZO19770.1"/>
    </source>
</evidence>
<dbReference type="Proteomes" id="UP000249354">
    <property type="component" value="Unassembled WGS sequence"/>
</dbReference>
<protein>
    <submittedName>
        <fullName evidence="1">DUF2656 domain-containing protein</fullName>
    </submittedName>
</protein>
<organism evidence="1 2">
    <name type="scientific">Leptolyngbya foveolarum</name>
    <dbReference type="NCBI Taxonomy" id="47253"/>
    <lineage>
        <taxon>Bacteria</taxon>
        <taxon>Bacillati</taxon>
        <taxon>Cyanobacteriota</taxon>
        <taxon>Cyanophyceae</taxon>
        <taxon>Leptolyngbyales</taxon>
        <taxon>Leptolyngbyaceae</taxon>
        <taxon>Leptolyngbya group</taxon>
        <taxon>Leptolyngbya</taxon>
    </lineage>
</organism>
<dbReference type="InterPro" id="IPR020325">
    <property type="entry name" value="Uncharacterised_16.1kDa"/>
</dbReference>
<evidence type="ECO:0000313" key="2">
    <source>
        <dbReference type="Proteomes" id="UP000249354"/>
    </source>
</evidence>
<accession>A0A2W4UKJ8</accession>
<dbReference type="Pfam" id="PF10847">
    <property type="entry name" value="DUF2656"/>
    <property type="match status" value="1"/>
</dbReference>
<dbReference type="AlphaFoldDB" id="A0A2W4UKJ8"/>
<proteinExistence type="predicted"/>
<dbReference type="EMBL" id="QBMC01000038">
    <property type="protein sequence ID" value="PZO19770.1"/>
    <property type="molecule type" value="Genomic_DNA"/>
</dbReference>
<reference evidence="1 2" key="2">
    <citation type="submission" date="2018-06" db="EMBL/GenBank/DDBJ databases">
        <title>Metagenomic assembly of (sub)arctic Cyanobacteria and their associated microbiome from non-axenic cultures.</title>
        <authorList>
            <person name="Baurain D."/>
        </authorList>
    </citation>
    <scope>NUCLEOTIDE SEQUENCE [LARGE SCALE GENOMIC DNA]</scope>
    <source>
        <strain evidence="1">ULC129bin1</strain>
    </source>
</reference>